<evidence type="ECO:0000313" key="2">
    <source>
        <dbReference type="EMBL" id="BAQ57808.1"/>
    </source>
</evidence>
<dbReference type="Proteomes" id="UP000325393">
    <property type="component" value="Chromosome"/>
</dbReference>
<evidence type="ECO:0000313" key="3">
    <source>
        <dbReference type="EMBL" id="QFG51790.1"/>
    </source>
</evidence>
<name>A0A0D6A4S0_9LACO</name>
<sequence length="197" mass="22860">MKINLKDLTEKIEKEDYLQDLETVKYADISKSKTKLRSYAEKMVKETVTALKQDSLVQTELAVTGQRPVTFALETNIINLPYSNYKKIANFFDEGKDYEVNVYFETRSEYVNVSHFRIDQIATDEEILANEDEIVTKLVDGITEKLKVVRTYKKPEPKKKTTTRKTTSRKKTTTKRKTTRKSSTTKRATRTKAKAKK</sequence>
<dbReference type="AlphaFoldDB" id="A0A0D6A4S0"/>
<organism evidence="2 4">
    <name type="scientific">Lactobacillus acetotolerans</name>
    <dbReference type="NCBI Taxonomy" id="1600"/>
    <lineage>
        <taxon>Bacteria</taxon>
        <taxon>Bacillati</taxon>
        <taxon>Bacillota</taxon>
        <taxon>Bacilli</taxon>
        <taxon>Lactobacillales</taxon>
        <taxon>Lactobacillaceae</taxon>
        <taxon>Lactobacillus</taxon>
    </lineage>
</organism>
<reference evidence="2 4" key="1">
    <citation type="submission" date="2015-03" db="EMBL/GenBank/DDBJ databases">
        <title>Complete genome sequence of Lactobacillus acetotolerans NBRC 13120.</title>
        <authorList>
            <person name="Toh H."/>
            <person name="Morita H."/>
            <person name="Fujita N."/>
        </authorList>
    </citation>
    <scope>NUCLEOTIDE SEQUENCE [LARGE SCALE GENOMIC DNA]</scope>
    <source>
        <strain evidence="2 4">NBRC 13120</strain>
    </source>
</reference>
<evidence type="ECO:0000313" key="5">
    <source>
        <dbReference type="Proteomes" id="UP000325393"/>
    </source>
</evidence>
<evidence type="ECO:0000256" key="1">
    <source>
        <dbReference type="SAM" id="MobiDB-lite"/>
    </source>
</evidence>
<dbReference type="Proteomes" id="UP000035709">
    <property type="component" value="Chromosome"/>
</dbReference>
<dbReference type="EMBL" id="CP044496">
    <property type="protein sequence ID" value="QFG51790.1"/>
    <property type="molecule type" value="Genomic_DNA"/>
</dbReference>
<reference evidence="3 5" key="2">
    <citation type="submission" date="2019-09" db="EMBL/GenBank/DDBJ databases">
        <title>Genome sequencing of Lactobacillus acetotolerans.</title>
        <authorList>
            <person name="Kim K."/>
        </authorList>
    </citation>
    <scope>NUCLEOTIDE SEQUENCE [LARGE SCALE GENOMIC DNA]</scope>
    <source>
        <strain evidence="3 5">LA749</strain>
    </source>
</reference>
<dbReference type="OrthoDB" id="2327755at2"/>
<proteinExistence type="predicted"/>
<dbReference type="STRING" id="1600.LBAT_1419"/>
<dbReference type="KEGG" id="lae:LBAT_1419"/>
<feature type="compositionally biased region" description="Basic residues" evidence="1">
    <location>
        <begin position="160"/>
        <end position="197"/>
    </location>
</feature>
<dbReference type="GeneID" id="78212783"/>
<dbReference type="PATRIC" id="fig|1600.4.peg.1449"/>
<accession>A0A0D6A4S0</accession>
<dbReference type="RefSeq" id="WP_056970763.1">
    <property type="nucleotide sequence ID" value="NZ_AP014808.1"/>
</dbReference>
<evidence type="ECO:0000313" key="4">
    <source>
        <dbReference type="Proteomes" id="UP000035709"/>
    </source>
</evidence>
<protein>
    <submittedName>
        <fullName evidence="2">Uncharacterized protein</fullName>
    </submittedName>
</protein>
<feature type="region of interest" description="Disordered" evidence="1">
    <location>
        <begin position="153"/>
        <end position="197"/>
    </location>
</feature>
<gene>
    <name evidence="3" type="ORF">LA749_07270</name>
    <name evidence="2" type="ORF">LBAT_1419</name>
</gene>
<dbReference type="EMBL" id="AP014808">
    <property type="protein sequence ID" value="BAQ57808.1"/>
    <property type="molecule type" value="Genomic_DNA"/>
</dbReference>
<keyword evidence="4" id="KW-1185">Reference proteome</keyword>